<keyword evidence="3 7" id="KW-0812">Transmembrane</keyword>
<accession>A0A7J0EID5</accession>
<evidence type="ECO:0000256" key="2">
    <source>
        <dbReference type="ARBA" id="ARBA00008821"/>
    </source>
</evidence>
<reference evidence="8 9" key="1">
    <citation type="submission" date="2019-07" db="EMBL/GenBank/DDBJ databases">
        <title>De Novo Assembly of kiwifruit Actinidia rufa.</title>
        <authorList>
            <person name="Sugita-Konishi S."/>
            <person name="Sato K."/>
            <person name="Mori E."/>
            <person name="Abe Y."/>
            <person name="Kisaki G."/>
            <person name="Hamano K."/>
            <person name="Suezawa K."/>
            <person name="Otani M."/>
            <person name="Fukuda T."/>
            <person name="Manabe T."/>
            <person name="Gomi K."/>
            <person name="Tabuchi M."/>
            <person name="Akimitsu K."/>
            <person name="Kataoka I."/>
        </authorList>
    </citation>
    <scope>NUCLEOTIDE SEQUENCE [LARGE SCALE GENOMIC DNA]</scope>
    <source>
        <strain evidence="9">cv. Fuchu</strain>
    </source>
</reference>
<dbReference type="OrthoDB" id="1738706at2759"/>
<feature type="transmembrane region" description="Helical" evidence="7">
    <location>
        <begin position="336"/>
        <end position="352"/>
    </location>
</feature>
<dbReference type="PANTHER" id="PTHR11119">
    <property type="entry name" value="XANTHINE-URACIL / VITAMIN C PERMEASE FAMILY MEMBER"/>
    <property type="match status" value="1"/>
</dbReference>
<dbReference type="GO" id="GO:0022857">
    <property type="term" value="F:transmembrane transporter activity"/>
    <property type="evidence" value="ECO:0007669"/>
    <property type="project" value="InterPro"/>
</dbReference>
<feature type="region of interest" description="Disordered" evidence="6">
    <location>
        <begin position="399"/>
        <end position="436"/>
    </location>
</feature>
<keyword evidence="9" id="KW-1185">Reference proteome</keyword>
<feature type="transmembrane region" description="Helical" evidence="7">
    <location>
        <begin position="136"/>
        <end position="156"/>
    </location>
</feature>
<evidence type="ECO:0000313" key="8">
    <source>
        <dbReference type="EMBL" id="GFY85956.1"/>
    </source>
</evidence>
<evidence type="ECO:0000256" key="5">
    <source>
        <dbReference type="ARBA" id="ARBA00023136"/>
    </source>
</evidence>
<dbReference type="Pfam" id="PF00860">
    <property type="entry name" value="Xan_ur_permease"/>
    <property type="match status" value="1"/>
</dbReference>
<dbReference type="Proteomes" id="UP000585474">
    <property type="component" value="Unassembled WGS sequence"/>
</dbReference>
<feature type="compositionally biased region" description="Basic and acidic residues" evidence="6">
    <location>
        <begin position="426"/>
        <end position="436"/>
    </location>
</feature>
<protein>
    <submittedName>
        <fullName evidence="8">Xanthine/uracil permease family protein</fullName>
    </submittedName>
</protein>
<proteinExistence type="inferred from homology"/>
<evidence type="ECO:0000313" key="9">
    <source>
        <dbReference type="Proteomes" id="UP000585474"/>
    </source>
</evidence>
<evidence type="ECO:0000256" key="6">
    <source>
        <dbReference type="SAM" id="MobiDB-lite"/>
    </source>
</evidence>
<dbReference type="AlphaFoldDB" id="A0A7J0EID5"/>
<evidence type="ECO:0000256" key="4">
    <source>
        <dbReference type="ARBA" id="ARBA00022989"/>
    </source>
</evidence>
<gene>
    <name evidence="8" type="ORF">Acr_04g0006940</name>
</gene>
<comment type="subcellular location">
    <subcellularLocation>
        <location evidence="1">Membrane</location>
        <topology evidence="1">Multi-pass membrane protein</topology>
    </subcellularLocation>
</comment>
<keyword evidence="5 7" id="KW-0472">Membrane</keyword>
<comment type="similarity">
    <text evidence="2">Belongs to the nucleobase:cation symporter-2 (NCS2) (TC 2.A.40) family.</text>
</comment>
<evidence type="ECO:0000256" key="1">
    <source>
        <dbReference type="ARBA" id="ARBA00004141"/>
    </source>
</evidence>
<evidence type="ECO:0000256" key="3">
    <source>
        <dbReference type="ARBA" id="ARBA00022692"/>
    </source>
</evidence>
<feature type="transmembrane region" description="Helical" evidence="7">
    <location>
        <begin position="112"/>
        <end position="130"/>
    </location>
</feature>
<feature type="transmembrane region" description="Helical" evidence="7">
    <location>
        <begin position="272"/>
        <end position="298"/>
    </location>
</feature>
<keyword evidence="4 7" id="KW-1133">Transmembrane helix</keyword>
<dbReference type="GO" id="GO:0016020">
    <property type="term" value="C:membrane"/>
    <property type="evidence" value="ECO:0007669"/>
    <property type="project" value="UniProtKB-SubCell"/>
</dbReference>
<evidence type="ECO:0000256" key="7">
    <source>
        <dbReference type="SAM" id="Phobius"/>
    </source>
</evidence>
<name>A0A7J0EID5_9ERIC</name>
<dbReference type="InterPro" id="IPR006043">
    <property type="entry name" value="NCS2"/>
</dbReference>
<organism evidence="8 9">
    <name type="scientific">Actinidia rufa</name>
    <dbReference type="NCBI Taxonomy" id="165716"/>
    <lineage>
        <taxon>Eukaryota</taxon>
        <taxon>Viridiplantae</taxon>
        <taxon>Streptophyta</taxon>
        <taxon>Embryophyta</taxon>
        <taxon>Tracheophyta</taxon>
        <taxon>Spermatophyta</taxon>
        <taxon>Magnoliopsida</taxon>
        <taxon>eudicotyledons</taxon>
        <taxon>Gunneridae</taxon>
        <taxon>Pentapetalae</taxon>
        <taxon>asterids</taxon>
        <taxon>Ericales</taxon>
        <taxon>Actinidiaceae</taxon>
        <taxon>Actinidia</taxon>
    </lineage>
</organism>
<feature type="transmembrane region" description="Helical" evidence="7">
    <location>
        <begin position="304"/>
        <end position="324"/>
    </location>
</feature>
<comment type="caution">
    <text evidence="8">The sequence shown here is derived from an EMBL/GenBank/DDBJ whole genome shotgun (WGS) entry which is preliminary data.</text>
</comment>
<sequence>MACNGGNSANGGPSCNCGCGCAHGPKFEEIVPLPGVEKAKVFQSLLFVSGVNTLLQSLFGTRLPSVIVGSYSYIIPMISILQAKRHNTLLGPYGVEDCACHRFEQTMRSMQGALLVASCFQMLVGFLGVWTNVIRFLTPLTTGPLVTFTGLGLHYLGFPKLMKCAETGGPELVLAVFISQAISSQFVQNEEVQVLMGSVCNSALGPIPRDSFTNLDGKWIYIPYPFQWGRPTFNPGEAFAIMTAAMVASVESSGTFLATARYGSDKPVPTSILNGGVGWLGFGTLLSGMFGKFGAIFASIPLPILAALYCIFFGYVSSAGLGLLQYCNLNILRTKFILGFSFFLGLSIPQYFREHQLSSGASPVHTPSRWFNDIITVIFTSHATVAISVSVILDRTLAHEPEGGKPPDTPDSNQEPEGGKPPDTPDSNKSDSKIES</sequence>
<feature type="transmembrane region" description="Helical" evidence="7">
    <location>
        <begin position="374"/>
        <end position="393"/>
    </location>
</feature>
<dbReference type="EMBL" id="BJWL01000004">
    <property type="protein sequence ID" value="GFY85956.1"/>
    <property type="molecule type" value="Genomic_DNA"/>
</dbReference>